<dbReference type="InterPro" id="IPR036397">
    <property type="entry name" value="RNaseH_sf"/>
</dbReference>
<dbReference type="Gene3D" id="3.30.420.10">
    <property type="entry name" value="Ribonuclease H-like superfamily/Ribonuclease H"/>
    <property type="match status" value="1"/>
</dbReference>
<dbReference type="EMBL" id="JBDFQZ010000012">
    <property type="protein sequence ID" value="KAK9671880.1"/>
    <property type="molecule type" value="Genomic_DNA"/>
</dbReference>
<dbReference type="InterPro" id="IPR056671">
    <property type="entry name" value="DUF7769"/>
</dbReference>
<evidence type="ECO:0000313" key="3">
    <source>
        <dbReference type="Proteomes" id="UP001443914"/>
    </source>
</evidence>
<evidence type="ECO:0000259" key="1">
    <source>
        <dbReference type="Pfam" id="PF24964"/>
    </source>
</evidence>
<dbReference type="GO" id="GO:0003676">
    <property type="term" value="F:nucleic acid binding"/>
    <property type="evidence" value="ECO:0007669"/>
    <property type="project" value="InterPro"/>
</dbReference>
<dbReference type="Proteomes" id="UP001443914">
    <property type="component" value="Unassembled WGS sequence"/>
</dbReference>
<dbReference type="PANTHER" id="PTHR47169:SF2">
    <property type="entry name" value="OS01G0541250 PROTEIN"/>
    <property type="match status" value="1"/>
</dbReference>
<accession>A0AAW1H6S4</accession>
<feature type="domain" description="DUF7769" evidence="1">
    <location>
        <begin position="6"/>
        <end position="60"/>
    </location>
</feature>
<dbReference type="PANTHER" id="PTHR47169">
    <property type="entry name" value="OS01G0541250 PROTEIN"/>
    <property type="match status" value="1"/>
</dbReference>
<sequence length="448" mass="51202">MRGPNLNDEERLTIVSVLFECRVKGRPKRGRMKELAAQFQVNKQTIKNLWKKAKKQHEEGIPINVKSLIPGKFGKVPMICPVEKIASIELPKRSTILKLSNEIGCHPSAVQRWVKRGEIRSHSSAIHPVLSEQNKFSRLHFVMSKLYSDKTLKCLKFKDMSNTIHIDEKWFNMTKATQRYYLVPEEETPYRSCKSKRFIVKVMFLTAVSRPIYEENGDILFDGKIGIFQLTFTSPAKRNSRNRRAGTMETKPIESINKVVIKDFLINKVIPSIKMKWPESANKNIIIQQDNATPHIHGNDPDFIRAATSDGFSIQLQQQPSNSPDLNVLDLGFFRSIQSLQSSKTAKTVDELVANVTEAFENKKAQCLDDVWLSLQACMVEIMKRRGHNDYKLPYLKKVAVRQAGMLQRDLVVSEDLVADCMAYLIAVAKDCDLEEIKANLRIQLLDV</sequence>
<evidence type="ECO:0000313" key="2">
    <source>
        <dbReference type="EMBL" id="KAK9671880.1"/>
    </source>
</evidence>
<protein>
    <recommendedName>
        <fullName evidence="1">DUF7769 domain-containing protein</fullName>
    </recommendedName>
</protein>
<proteinExistence type="predicted"/>
<name>A0AAW1H6S4_SAPOF</name>
<dbReference type="AlphaFoldDB" id="A0AAW1H6S4"/>
<keyword evidence="3" id="KW-1185">Reference proteome</keyword>
<comment type="caution">
    <text evidence="2">The sequence shown here is derived from an EMBL/GenBank/DDBJ whole genome shotgun (WGS) entry which is preliminary data.</text>
</comment>
<organism evidence="2 3">
    <name type="scientific">Saponaria officinalis</name>
    <name type="common">Common soapwort</name>
    <name type="synonym">Lychnis saponaria</name>
    <dbReference type="NCBI Taxonomy" id="3572"/>
    <lineage>
        <taxon>Eukaryota</taxon>
        <taxon>Viridiplantae</taxon>
        <taxon>Streptophyta</taxon>
        <taxon>Embryophyta</taxon>
        <taxon>Tracheophyta</taxon>
        <taxon>Spermatophyta</taxon>
        <taxon>Magnoliopsida</taxon>
        <taxon>eudicotyledons</taxon>
        <taxon>Gunneridae</taxon>
        <taxon>Pentapetalae</taxon>
        <taxon>Caryophyllales</taxon>
        <taxon>Caryophyllaceae</taxon>
        <taxon>Caryophylleae</taxon>
        <taxon>Saponaria</taxon>
    </lineage>
</organism>
<reference evidence="2" key="1">
    <citation type="submission" date="2024-03" db="EMBL/GenBank/DDBJ databases">
        <title>WGS assembly of Saponaria officinalis var. Norfolk2.</title>
        <authorList>
            <person name="Jenkins J."/>
            <person name="Shu S."/>
            <person name="Grimwood J."/>
            <person name="Barry K."/>
            <person name="Goodstein D."/>
            <person name="Schmutz J."/>
            <person name="Leebens-Mack J."/>
            <person name="Osbourn A."/>
        </authorList>
    </citation>
    <scope>NUCLEOTIDE SEQUENCE [LARGE SCALE GENOMIC DNA]</scope>
    <source>
        <strain evidence="2">JIC</strain>
    </source>
</reference>
<gene>
    <name evidence="2" type="ORF">RND81_12G061000</name>
</gene>
<dbReference type="Pfam" id="PF24964">
    <property type="entry name" value="DUF7769"/>
    <property type="match status" value="1"/>
</dbReference>